<dbReference type="Proteomes" id="UP000053477">
    <property type="component" value="Unassembled WGS sequence"/>
</dbReference>
<keyword evidence="3" id="KW-1185">Reference proteome</keyword>
<dbReference type="InParanoid" id="A0A0H2QW96"/>
<dbReference type="AlphaFoldDB" id="A0A0H2QW96"/>
<reference evidence="2 3" key="1">
    <citation type="submission" date="2015-04" db="EMBL/GenBank/DDBJ databases">
        <title>Complete genome sequence of Schizopora paradoxa KUC8140, a cosmopolitan wood degrader in East Asia.</title>
        <authorList>
            <consortium name="DOE Joint Genome Institute"/>
            <person name="Min B."/>
            <person name="Park H."/>
            <person name="Jang Y."/>
            <person name="Kim J.-J."/>
            <person name="Kim K.H."/>
            <person name="Pangilinan J."/>
            <person name="Lipzen A."/>
            <person name="Riley R."/>
            <person name="Grigoriev I.V."/>
            <person name="Spatafora J.W."/>
            <person name="Choi I.-G."/>
        </authorList>
    </citation>
    <scope>NUCLEOTIDE SEQUENCE [LARGE SCALE GENOMIC DNA]</scope>
    <source>
        <strain evidence="2 3">KUC8140</strain>
    </source>
</reference>
<accession>A0A0H2QW96</accession>
<feature type="region of interest" description="Disordered" evidence="1">
    <location>
        <begin position="98"/>
        <end position="142"/>
    </location>
</feature>
<organism evidence="2 3">
    <name type="scientific">Schizopora paradoxa</name>
    <dbReference type="NCBI Taxonomy" id="27342"/>
    <lineage>
        <taxon>Eukaryota</taxon>
        <taxon>Fungi</taxon>
        <taxon>Dikarya</taxon>
        <taxon>Basidiomycota</taxon>
        <taxon>Agaricomycotina</taxon>
        <taxon>Agaricomycetes</taxon>
        <taxon>Hymenochaetales</taxon>
        <taxon>Schizoporaceae</taxon>
        <taxon>Schizopora</taxon>
    </lineage>
</organism>
<dbReference type="EMBL" id="KQ086949">
    <property type="protein sequence ID" value="KLO03855.1"/>
    <property type="molecule type" value="Genomic_DNA"/>
</dbReference>
<gene>
    <name evidence="2" type="ORF">SCHPADRAFT_948250</name>
</gene>
<evidence type="ECO:0000313" key="2">
    <source>
        <dbReference type="EMBL" id="KLO03855.1"/>
    </source>
</evidence>
<name>A0A0H2QW96_9AGAM</name>
<evidence type="ECO:0000313" key="3">
    <source>
        <dbReference type="Proteomes" id="UP000053477"/>
    </source>
</evidence>
<protein>
    <submittedName>
        <fullName evidence="2">Uncharacterized protein</fullName>
    </submittedName>
</protein>
<feature type="region of interest" description="Disordered" evidence="1">
    <location>
        <begin position="1"/>
        <end position="69"/>
    </location>
</feature>
<proteinExistence type="predicted"/>
<evidence type="ECO:0000256" key="1">
    <source>
        <dbReference type="SAM" id="MobiDB-lite"/>
    </source>
</evidence>
<sequence length="339" mass="37547">MIPRPVKRAYPSPQSSVRGSSQTPSSLPMRPLTSSVGPTPSQAKRPQPAPYARSREASSHSHFGGTASTQRYSQSGEAFGASSTCSTGPFVWASQVSRDVRTPSDAGPSAGSSHLAHRPMGLSSSPFVPSYPKSTPRAGPTIAENAAGNMALRHRKSQLYKKMNTIVELLYERIQEGRCGGCIALDYPVGTFPETMTSQNHHVKQYKCRIAIGGELVFDDNSDYAAFKKILNFGAQSARDVCYRCLARYDIDGHYVPPGVQKCVYDDVLKPLLYGLFFHPHWRAQIFPRLDPNIGFMDVKAFGTWLFKIQKGSQWLNLYDVIYEFGLERGLVEEIERDT</sequence>
<feature type="compositionally biased region" description="Polar residues" evidence="1">
    <location>
        <begin position="12"/>
        <end position="44"/>
    </location>
</feature>